<dbReference type="AlphaFoldDB" id="A0A2S9YGI5"/>
<protein>
    <submittedName>
        <fullName evidence="2">Nitroreductase family protein</fullName>
    </submittedName>
</protein>
<dbReference type="Proteomes" id="UP000237968">
    <property type="component" value="Unassembled WGS sequence"/>
</dbReference>
<dbReference type="InterPro" id="IPR000415">
    <property type="entry name" value="Nitroreductase-like"/>
</dbReference>
<dbReference type="RefSeq" id="WP_106390422.1">
    <property type="nucleotide sequence ID" value="NZ_PVNK01000055.1"/>
</dbReference>
<name>A0A2S9YGI5_9BACT</name>
<accession>A0A2S9YGI5</accession>
<gene>
    <name evidence="2" type="ORF">ENSA5_09930</name>
</gene>
<dbReference type="SUPFAM" id="SSF55469">
    <property type="entry name" value="FMN-dependent nitroreductase-like"/>
    <property type="match status" value="2"/>
</dbReference>
<feature type="domain" description="Nitroreductase" evidence="1">
    <location>
        <begin position="105"/>
        <end position="230"/>
    </location>
</feature>
<dbReference type="EMBL" id="PVNK01000055">
    <property type="protein sequence ID" value="PRQ04209.1"/>
    <property type="molecule type" value="Genomic_DNA"/>
</dbReference>
<proteinExistence type="predicted"/>
<reference evidence="2 3" key="1">
    <citation type="submission" date="2018-03" db="EMBL/GenBank/DDBJ databases">
        <title>Draft Genome Sequences of the Obligatory Marine Myxobacteria Enhygromyxa salina SWB005.</title>
        <authorList>
            <person name="Poehlein A."/>
            <person name="Moghaddam J.A."/>
            <person name="Harms H."/>
            <person name="Alanjari M."/>
            <person name="Koenig G.M."/>
            <person name="Daniel R."/>
            <person name="Schaeberle T.F."/>
        </authorList>
    </citation>
    <scope>NUCLEOTIDE SEQUENCE [LARGE SCALE GENOMIC DNA]</scope>
    <source>
        <strain evidence="2 3">SWB005</strain>
    </source>
</reference>
<dbReference type="InterPro" id="IPR029479">
    <property type="entry name" value="Nitroreductase"/>
</dbReference>
<organism evidence="2 3">
    <name type="scientific">Enhygromyxa salina</name>
    <dbReference type="NCBI Taxonomy" id="215803"/>
    <lineage>
        <taxon>Bacteria</taxon>
        <taxon>Pseudomonadati</taxon>
        <taxon>Myxococcota</taxon>
        <taxon>Polyangia</taxon>
        <taxon>Nannocystales</taxon>
        <taxon>Nannocystaceae</taxon>
        <taxon>Enhygromyxa</taxon>
    </lineage>
</organism>
<dbReference type="PANTHER" id="PTHR42741:SF3">
    <property type="entry name" value="NITROREDUCTASE FAMILY PROTEIN"/>
    <property type="match status" value="1"/>
</dbReference>
<evidence type="ECO:0000313" key="3">
    <source>
        <dbReference type="Proteomes" id="UP000237968"/>
    </source>
</evidence>
<evidence type="ECO:0000259" key="1">
    <source>
        <dbReference type="Pfam" id="PF00881"/>
    </source>
</evidence>
<dbReference type="Pfam" id="PF00881">
    <property type="entry name" value="Nitroreductase"/>
    <property type="match status" value="1"/>
</dbReference>
<evidence type="ECO:0000313" key="2">
    <source>
        <dbReference type="EMBL" id="PRQ04209.1"/>
    </source>
</evidence>
<sequence length="536" mass="58023">MSKDPVSATLAYHELTKHRLPNRYARSLGYLDWDNQPNPFRLYEGSERDVLARDDERVGPTLDEAYDPARISAHPLDAAGVARLLYDAMALSAWKEVAGKRWSLRCNPSSGNLHPTEAYVVGEVAGLGDGPRLWHYTPLLHALERRAAVDAGLWDALRGQGEGVIIGLSSIPWRESWKYGERAFRYCQHDVGHALAALALAAAALGWHTRMLPSLDDAAVARLLGLAKIEGPEPEHPDLALFVGPRLPSHAPVVPESLALGLSGVANRLSQSHEPWPVIEHVAGACRRVGAVTFDEPSPDALPEPPPSGSNAAAHHLFRTRRSAVAMDGVTGLSRASFLAMLSRTLARPGHAPFSSLLGRPRVHLLLFVHRVEGLEPGLYLLLRDPSVREAVAASMHEGFGWEPVETGALALPLWCLERADTRQAAGLVSCHQSIAADGAFAVAMLAELGPALADHGAWMYRHLHWEAGAIGQVLYLEAEAAGRRATGIGCFFDDGVHEIIGVGDHSLDTIYHFTIGGAVDDPRLRTVDAYEHLAP</sequence>
<dbReference type="GO" id="GO:0016491">
    <property type="term" value="F:oxidoreductase activity"/>
    <property type="evidence" value="ECO:0007669"/>
    <property type="project" value="InterPro"/>
</dbReference>
<keyword evidence="3" id="KW-1185">Reference proteome</keyword>
<dbReference type="Gene3D" id="3.40.109.10">
    <property type="entry name" value="NADH Oxidase"/>
    <property type="match status" value="2"/>
</dbReference>
<dbReference type="PANTHER" id="PTHR42741">
    <property type="entry name" value="NITROREDUCTASE FAMILY PROTEIN"/>
    <property type="match status" value="1"/>
</dbReference>
<dbReference type="CDD" id="cd02142">
    <property type="entry name" value="McbC_SagB-like_oxidoreductase"/>
    <property type="match status" value="1"/>
</dbReference>
<dbReference type="OrthoDB" id="9801593at2"/>
<comment type="caution">
    <text evidence="2">The sequence shown here is derived from an EMBL/GenBank/DDBJ whole genome shotgun (WGS) entry which is preliminary data.</text>
</comment>